<gene>
    <name evidence="2" type="ORF">CHS0354_022941</name>
</gene>
<reference evidence="2" key="2">
    <citation type="journal article" date="2021" name="Genome Biol. Evol.">
        <title>Developing a high-quality reference genome for a parasitic bivalve with doubly uniparental inheritance (Bivalvia: Unionida).</title>
        <authorList>
            <person name="Smith C.H."/>
        </authorList>
    </citation>
    <scope>NUCLEOTIDE SEQUENCE</scope>
    <source>
        <strain evidence="2">CHS0354</strain>
        <tissue evidence="2">Mantle</tissue>
    </source>
</reference>
<evidence type="ECO:0000313" key="3">
    <source>
        <dbReference type="Proteomes" id="UP001195483"/>
    </source>
</evidence>
<reference evidence="2" key="3">
    <citation type="submission" date="2023-05" db="EMBL/GenBank/DDBJ databases">
        <authorList>
            <person name="Smith C.H."/>
        </authorList>
    </citation>
    <scope>NUCLEOTIDE SEQUENCE</scope>
    <source>
        <strain evidence="2">CHS0354</strain>
        <tissue evidence="2">Mantle</tissue>
    </source>
</reference>
<feature type="region of interest" description="Disordered" evidence="1">
    <location>
        <begin position="1"/>
        <end position="57"/>
    </location>
</feature>
<feature type="compositionally biased region" description="Polar residues" evidence="1">
    <location>
        <begin position="32"/>
        <end position="42"/>
    </location>
</feature>
<protein>
    <submittedName>
        <fullName evidence="2">Uncharacterized protein</fullName>
    </submittedName>
</protein>
<organism evidence="2 3">
    <name type="scientific">Potamilus streckersoni</name>
    <dbReference type="NCBI Taxonomy" id="2493646"/>
    <lineage>
        <taxon>Eukaryota</taxon>
        <taxon>Metazoa</taxon>
        <taxon>Spiralia</taxon>
        <taxon>Lophotrochozoa</taxon>
        <taxon>Mollusca</taxon>
        <taxon>Bivalvia</taxon>
        <taxon>Autobranchia</taxon>
        <taxon>Heteroconchia</taxon>
        <taxon>Palaeoheterodonta</taxon>
        <taxon>Unionida</taxon>
        <taxon>Unionoidea</taxon>
        <taxon>Unionidae</taxon>
        <taxon>Ambleminae</taxon>
        <taxon>Lampsilini</taxon>
        <taxon>Potamilus</taxon>
    </lineage>
</organism>
<evidence type="ECO:0000313" key="2">
    <source>
        <dbReference type="EMBL" id="KAK3585533.1"/>
    </source>
</evidence>
<name>A0AAE0S5R7_9BIVA</name>
<dbReference type="AlphaFoldDB" id="A0AAE0S5R7"/>
<dbReference type="EMBL" id="JAEAOA010001386">
    <property type="protein sequence ID" value="KAK3585533.1"/>
    <property type="molecule type" value="Genomic_DNA"/>
</dbReference>
<comment type="caution">
    <text evidence="2">The sequence shown here is derived from an EMBL/GenBank/DDBJ whole genome shotgun (WGS) entry which is preliminary data.</text>
</comment>
<dbReference type="Proteomes" id="UP001195483">
    <property type="component" value="Unassembled WGS sequence"/>
</dbReference>
<proteinExistence type="predicted"/>
<sequence length="57" mass="6055">MGKPANPQLPQPPPPPTSRASTAAKFIAIMEMSSSRPTSGHYSNKMDPGQTKSTSKK</sequence>
<feature type="compositionally biased region" description="Pro residues" evidence="1">
    <location>
        <begin position="7"/>
        <end position="17"/>
    </location>
</feature>
<keyword evidence="3" id="KW-1185">Reference proteome</keyword>
<accession>A0AAE0S5R7</accession>
<feature type="non-terminal residue" evidence="2">
    <location>
        <position position="57"/>
    </location>
</feature>
<evidence type="ECO:0000256" key="1">
    <source>
        <dbReference type="SAM" id="MobiDB-lite"/>
    </source>
</evidence>
<reference evidence="2" key="1">
    <citation type="journal article" date="2021" name="Genome Biol. Evol.">
        <title>A High-Quality Reference Genome for a Parasitic Bivalve with Doubly Uniparental Inheritance (Bivalvia: Unionida).</title>
        <authorList>
            <person name="Smith C.H."/>
        </authorList>
    </citation>
    <scope>NUCLEOTIDE SEQUENCE</scope>
    <source>
        <strain evidence="2">CHS0354</strain>
    </source>
</reference>